<name>A0A0V1AM40_TRISP</name>
<evidence type="ECO:0000313" key="1">
    <source>
        <dbReference type="EMBL" id="KRY25880.1"/>
    </source>
</evidence>
<sequence length="53" mass="6491">MRKGDAELEYNTFDLLLSKLTKHKTYWQLEFIRTAEIIENSERIRTVRYSYYG</sequence>
<feature type="non-terminal residue" evidence="1">
    <location>
        <position position="53"/>
    </location>
</feature>
<proteinExistence type="predicted"/>
<accession>A0A0V1AM40</accession>
<keyword evidence="2" id="KW-1185">Reference proteome</keyword>
<protein>
    <submittedName>
        <fullName evidence="1">Uncharacterized protein</fullName>
    </submittedName>
</protein>
<reference evidence="1 2" key="1">
    <citation type="submission" date="2015-01" db="EMBL/GenBank/DDBJ databases">
        <title>Evolution of Trichinella species and genotypes.</title>
        <authorList>
            <person name="Korhonen P.K."/>
            <person name="Edoardo P."/>
            <person name="Giuseppe L.R."/>
            <person name="Gasser R.B."/>
        </authorList>
    </citation>
    <scope>NUCLEOTIDE SEQUENCE [LARGE SCALE GENOMIC DNA]</scope>
    <source>
        <strain evidence="1">ISS3</strain>
    </source>
</reference>
<dbReference type="EMBL" id="JYDH01000683">
    <property type="protein sequence ID" value="KRY25880.1"/>
    <property type="molecule type" value="Genomic_DNA"/>
</dbReference>
<gene>
    <name evidence="1" type="ORF">T01_3791</name>
</gene>
<comment type="caution">
    <text evidence="1">The sequence shown here is derived from an EMBL/GenBank/DDBJ whole genome shotgun (WGS) entry which is preliminary data.</text>
</comment>
<organism evidence="1 2">
    <name type="scientific">Trichinella spiralis</name>
    <name type="common">Trichina worm</name>
    <dbReference type="NCBI Taxonomy" id="6334"/>
    <lineage>
        <taxon>Eukaryota</taxon>
        <taxon>Metazoa</taxon>
        <taxon>Ecdysozoa</taxon>
        <taxon>Nematoda</taxon>
        <taxon>Enoplea</taxon>
        <taxon>Dorylaimia</taxon>
        <taxon>Trichinellida</taxon>
        <taxon>Trichinellidae</taxon>
        <taxon>Trichinella</taxon>
    </lineage>
</organism>
<dbReference type="InParanoid" id="A0A0V1AM40"/>
<evidence type="ECO:0000313" key="2">
    <source>
        <dbReference type="Proteomes" id="UP000054776"/>
    </source>
</evidence>
<dbReference type="Proteomes" id="UP000054776">
    <property type="component" value="Unassembled WGS sequence"/>
</dbReference>
<dbReference type="AlphaFoldDB" id="A0A0V1AM40"/>